<gene>
    <name evidence="4" type="ORF">S06H3_26795</name>
</gene>
<dbReference type="PROSITE" id="PS00958">
    <property type="entry name" value="TRANSALDOLASE_2"/>
    <property type="match status" value="1"/>
</dbReference>
<keyword evidence="2" id="KW-0963">Cytoplasm</keyword>
<evidence type="ECO:0000256" key="3">
    <source>
        <dbReference type="ARBA" id="ARBA00023270"/>
    </source>
</evidence>
<comment type="subcellular location">
    <subcellularLocation>
        <location evidence="1">Cytoplasm</location>
    </subcellularLocation>
</comment>
<feature type="non-terminal residue" evidence="4">
    <location>
        <position position="1"/>
    </location>
</feature>
<reference evidence="4" key="1">
    <citation type="journal article" date="2014" name="Front. Microbiol.">
        <title>High frequency of phylogenetically diverse reductive dehalogenase-homologous genes in deep subseafloor sedimentary metagenomes.</title>
        <authorList>
            <person name="Kawai M."/>
            <person name="Futagami T."/>
            <person name="Toyoda A."/>
            <person name="Takaki Y."/>
            <person name="Nishi S."/>
            <person name="Hori S."/>
            <person name="Arai W."/>
            <person name="Tsubouchi T."/>
            <person name="Morono Y."/>
            <person name="Uchiyama I."/>
            <person name="Ito T."/>
            <person name="Fujiyama A."/>
            <person name="Inagaki F."/>
            <person name="Takami H."/>
        </authorList>
    </citation>
    <scope>NUCLEOTIDE SEQUENCE</scope>
    <source>
        <strain evidence="4">Expedition CK06-06</strain>
    </source>
</reference>
<dbReference type="EMBL" id="BARV01015510">
    <property type="protein sequence ID" value="GAI31246.1"/>
    <property type="molecule type" value="Genomic_DNA"/>
</dbReference>
<evidence type="ECO:0000313" key="4">
    <source>
        <dbReference type="EMBL" id="GAI31246.1"/>
    </source>
</evidence>
<evidence type="ECO:0000256" key="1">
    <source>
        <dbReference type="ARBA" id="ARBA00004496"/>
    </source>
</evidence>
<dbReference type="SUPFAM" id="SSF51569">
    <property type="entry name" value="Aldolase"/>
    <property type="match status" value="1"/>
</dbReference>
<accession>X1NM04</accession>
<dbReference type="InterPro" id="IPR018225">
    <property type="entry name" value="Transaldolase_AS"/>
</dbReference>
<dbReference type="FunFam" id="3.20.20.70:FF:000018">
    <property type="entry name" value="Probable transaldolase"/>
    <property type="match status" value="1"/>
</dbReference>
<dbReference type="CDD" id="cd00956">
    <property type="entry name" value="Transaldolase_FSA"/>
    <property type="match status" value="1"/>
</dbReference>
<proteinExistence type="predicted"/>
<dbReference type="InterPro" id="IPR001585">
    <property type="entry name" value="TAL/FSA"/>
</dbReference>
<dbReference type="GO" id="GO:0016832">
    <property type="term" value="F:aldehyde-lyase activity"/>
    <property type="evidence" value="ECO:0007669"/>
    <property type="project" value="InterPro"/>
</dbReference>
<dbReference type="GO" id="GO:0005975">
    <property type="term" value="P:carbohydrate metabolic process"/>
    <property type="evidence" value="ECO:0007669"/>
    <property type="project" value="InterPro"/>
</dbReference>
<dbReference type="Gene3D" id="3.20.20.70">
    <property type="entry name" value="Aldolase class I"/>
    <property type="match status" value="1"/>
</dbReference>
<keyword evidence="3" id="KW-0704">Schiff base</keyword>
<dbReference type="PANTHER" id="PTHR10683">
    <property type="entry name" value="TRANSALDOLASE"/>
    <property type="match status" value="1"/>
</dbReference>
<dbReference type="Pfam" id="PF00923">
    <property type="entry name" value="TAL_FSA"/>
    <property type="match status" value="1"/>
</dbReference>
<organism evidence="4">
    <name type="scientific">marine sediment metagenome</name>
    <dbReference type="NCBI Taxonomy" id="412755"/>
    <lineage>
        <taxon>unclassified sequences</taxon>
        <taxon>metagenomes</taxon>
        <taxon>ecological metagenomes</taxon>
    </lineage>
</organism>
<evidence type="ECO:0008006" key="5">
    <source>
        <dbReference type="Google" id="ProtNLM"/>
    </source>
</evidence>
<dbReference type="InterPro" id="IPR033919">
    <property type="entry name" value="TSA/FSA_arc/bac"/>
</dbReference>
<comment type="caution">
    <text evidence="4">The sequence shown here is derived from an EMBL/GenBank/DDBJ whole genome shotgun (WGS) entry which is preliminary data.</text>
</comment>
<name>X1NM04_9ZZZZ</name>
<dbReference type="PANTHER" id="PTHR10683:SF40">
    <property type="entry name" value="FRUCTOSE-6-PHOSPHATE ALDOLASE 1-RELATED"/>
    <property type="match status" value="1"/>
</dbReference>
<dbReference type="AlphaFoldDB" id="X1NM04"/>
<evidence type="ECO:0000256" key="2">
    <source>
        <dbReference type="ARBA" id="ARBA00022490"/>
    </source>
</evidence>
<dbReference type="GO" id="GO:0005737">
    <property type="term" value="C:cytoplasm"/>
    <property type="evidence" value="ECO:0007669"/>
    <property type="project" value="UniProtKB-SubCell"/>
</dbReference>
<dbReference type="InterPro" id="IPR004731">
    <property type="entry name" value="Transaldolase_3B/F6P_aldolase"/>
</dbReference>
<sequence length="211" mass="22966">HIRHGVRLGVITGVTTNPSLVSKEGKVDYKHLVQEICSIVPGPVSTEVLGQDVSVMVAEARQIAGWAENVVVKIPASLEGVEATHQLAKENIKVNFTLCFSVNQALLAALAGAAFVSPFVGRLDDIGEHGMRLVREIVEVFKKYPDSIKTQVIAASIRHPQHCVEAAEAGAQIATIPYQVLMQMIRHPLTDIGISRFLEDWRKVMGEGKSI</sequence>
<dbReference type="InterPro" id="IPR013785">
    <property type="entry name" value="Aldolase_TIM"/>
</dbReference>
<dbReference type="PROSITE" id="PS01054">
    <property type="entry name" value="TRANSALDOLASE_1"/>
    <property type="match status" value="1"/>
</dbReference>
<dbReference type="NCBIfam" id="TIGR00875">
    <property type="entry name" value="fsa_talC_mipB"/>
    <property type="match status" value="1"/>
</dbReference>
<protein>
    <recommendedName>
        <fullName evidence="5">Transaldolase</fullName>
    </recommendedName>
</protein>